<keyword evidence="10" id="KW-1185">Reference proteome</keyword>
<evidence type="ECO:0000256" key="3">
    <source>
        <dbReference type="ARBA" id="ARBA00022741"/>
    </source>
</evidence>
<feature type="domain" description="Kinesin motor" evidence="8">
    <location>
        <begin position="9"/>
        <end position="79"/>
    </location>
</feature>
<dbReference type="Proteomes" id="UP001152799">
    <property type="component" value="Chromosome 4"/>
</dbReference>
<protein>
    <recommendedName>
        <fullName evidence="8">Kinesin motor domain-containing protein</fullName>
    </recommendedName>
</protein>
<keyword evidence="5 7" id="KW-0175">Coiled coil</keyword>
<evidence type="ECO:0000256" key="5">
    <source>
        <dbReference type="ARBA" id="ARBA00023054"/>
    </source>
</evidence>
<dbReference type="EMBL" id="OU892280">
    <property type="protein sequence ID" value="CAG9768081.1"/>
    <property type="molecule type" value="Genomic_DNA"/>
</dbReference>
<evidence type="ECO:0000313" key="9">
    <source>
        <dbReference type="EMBL" id="CAG9768081.1"/>
    </source>
</evidence>
<dbReference type="GO" id="GO:0005524">
    <property type="term" value="F:ATP binding"/>
    <property type="evidence" value="ECO:0007669"/>
    <property type="project" value="UniProtKB-KW"/>
</dbReference>
<dbReference type="InterPro" id="IPR001752">
    <property type="entry name" value="Kinesin_motor_dom"/>
</dbReference>
<keyword evidence="6" id="KW-0206">Cytoskeleton</keyword>
<evidence type="ECO:0000256" key="6">
    <source>
        <dbReference type="ARBA" id="ARBA00023212"/>
    </source>
</evidence>
<keyword evidence="4" id="KW-0067">ATP-binding</keyword>
<dbReference type="GO" id="GO:0051231">
    <property type="term" value="P:spindle elongation"/>
    <property type="evidence" value="ECO:0007669"/>
    <property type="project" value="TreeGrafter"/>
</dbReference>
<gene>
    <name evidence="9" type="ORF">CEUTPL_LOCUS8629</name>
</gene>
<keyword evidence="3" id="KW-0547">Nucleotide-binding</keyword>
<dbReference type="AlphaFoldDB" id="A0A9N9QPC4"/>
<feature type="coiled-coil region" evidence="7">
    <location>
        <begin position="104"/>
        <end position="202"/>
    </location>
</feature>
<evidence type="ECO:0000313" key="10">
    <source>
        <dbReference type="Proteomes" id="UP001152799"/>
    </source>
</evidence>
<proteinExistence type="predicted"/>
<reference evidence="9" key="1">
    <citation type="submission" date="2022-01" db="EMBL/GenBank/DDBJ databases">
        <authorList>
            <person name="King R."/>
        </authorList>
    </citation>
    <scope>NUCLEOTIDE SEQUENCE</scope>
</reference>
<keyword evidence="2" id="KW-0963">Cytoplasm</keyword>
<dbReference type="GO" id="GO:0008017">
    <property type="term" value="F:microtubule binding"/>
    <property type="evidence" value="ECO:0007669"/>
    <property type="project" value="InterPro"/>
</dbReference>
<evidence type="ECO:0000259" key="8">
    <source>
        <dbReference type="Pfam" id="PF00225"/>
    </source>
</evidence>
<dbReference type="PRINTS" id="PR00380">
    <property type="entry name" value="KINESINHEAVY"/>
</dbReference>
<dbReference type="SUPFAM" id="SSF52540">
    <property type="entry name" value="P-loop containing nucleoside triphosphate hydrolases"/>
    <property type="match status" value="1"/>
</dbReference>
<evidence type="ECO:0000256" key="2">
    <source>
        <dbReference type="ARBA" id="ARBA00022490"/>
    </source>
</evidence>
<dbReference type="Gene3D" id="3.40.850.10">
    <property type="entry name" value="Kinesin motor domain"/>
    <property type="match status" value="1"/>
</dbReference>
<accession>A0A9N9QPC4</accession>
<evidence type="ECO:0000256" key="4">
    <source>
        <dbReference type="ARBA" id="ARBA00022840"/>
    </source>
</evidence>
<dbReference type="InterPro" id="IPR027417">
    <property type="entry name" value="P-loop_NTPase"/>
</dbReference>
<evidence type="ECO:0000256" key="7">
    <source>
        <dbReference type="SAM" id="Coils"/>
    </source>
</evidence>
<dbReference type="InterPro" id="IPR027640">
    <property type="entry name" value="Kinesin-like_fam"/>
</dbReference>
<comment type="subcellular location">
    <subcellularLocation>
        <location evidence="1">Cytoplasm</location>
        <location evidence="1">Cytoskeleton</location>
    </subcellularLocation>
</comment>
<dbReference type="OrthoDB" id="3176171at2759"/>
<dbReference type="PANTHER" id="PTHR47969">
    <property type="entry name" value="CHROMOSOME-ASSOCIATED KINESIN KIF4A-RELATED"/>
    <property type="match status" value="1"/>
</dbReference>
<evidence type="ECO:0000256" key="1">
    <source>
        <dbReference type="ARBA" id="ARBA00004245"/>
    </source>
</evidence>
<name>A0A9N9QPC4_9CUCU</name>
<organism evidence="9 10">
    <name type="scientific">Ceutorhynchus assimilis</name>
    <name type="common">cabbage seed weevil</name>
    <dbReference type="NCBI Taxonomy" id="467358"/>
    <lineage>
        <taxon>Eukaryota</taxon>
        <taxon>Metazoa</taxon>
        <taxon>Ecdysozoa</taxon>
        <taxon>Arthropoda</taxon>
        <taxon>Hexapoda</taxon>
        <taxon>Insecta</taxon>
        <taxon>Pterygota</taxon>
        <taxon>Neoptera</taxon>
        <taxon>Endopterygota</taxon>
        <taxon>Coleoptera</taxon>
        <taxon>Polyphaga</taxon>
        <taxon>Cucujiformia</taxon>
        <taxon>Curculionidae</taxon>
        <taxon>Ceutorhynchinae</taxon>
        <taxon>Ceutorhynchus</taxon>
    </lineage>
</organism>
<dbReference type="PANTHER" id="PTHR47969:SF15">
    <property type="entry name" value="CHROMOSOME-ASSOCIATED KINESIN KIF4A-RELATED"/>
    <property type="match status" value="1"/>
</dbReference>
<dbReference type="GO" id="GO:0007052">
    <property type="term" value="P:mitotic spindle organization"/>
    <property type="evidence" value="ECO:0007669"/>
    <property type="project" value="TreeGrafter"/>
</dbReference>
<dbReference type="GO" id="GO:0007018">
    <property type="term" value="P:microtubule-based movement"/>
    <property type="evidence" value="ECO:0007669"/>
    <property type="project" value="InterPro"/>
</dbReference>
<dbReference type="GO" id="GO:0005875">
    <property type="term" value="C:microtubule associated complex"/>
    <property type="evidence" value="ECO:0007669"/>
    <property type="project" value="TreeGrafter"/>
</dbReference>
<sequence length="321" mass="36676">MKLRNFKHGTAKFHLVDQARSKLPVTDGIGTGFEEVVDLNQALLELGKVIRAQGQKNFVSFRENNLTRILEDSLGGNSSKKQTKHFNIVCQDIQEGNGYDRTLLARMQEEDEETEHSKKRKQEDMLEIQELEHQNEDSKRKQEKMLESIEAFSTNSNERFSNIEKAVQELKYHYEDSKRKHEEALEEIKANFEERFANMKRMVQELGHRTDASKRKVDLNVDVIDTEDTDGIGVETRQRKKEQLLMVASPGSVAIPEPETLSPSTSPHPPGGCICRGNCRDNRTKMCGYFGRKTTCTSSCECKMHLVNFRQTSRTMSSGSV</sequence>
<dbReference type="GO" id="GO:0003777">
    <property type="term" value="F:microtubule motor activity"/>
    <property type="evidence" value="ECO:0007669"/>
    <property type="project" value="InterPro"/>
</dbReference>
<dbReference type="InterPro" id="IPR036961">
    <property type="entry name" value="Kinesin_motor_dom_sf"/>
</dbReference>
<dbReference type="Pfam" id="PF00225">
    <property type="entry name" value="Kinesin"/>
    <property type="match status" value="1"/>
</dbReference>